<evidence type="ECO:0000313" key="7">
    <source>
        <dbReference type="EMBL" id="KAJ1987594.1"/>
    </source>
</evidence>
<accession>A0ABQ8PGP8</accession>
<dbReference type="PANTHER" id="PTHR23501:SF191">
    <property type="entry name" value="VACUOLAR BASIC AMINO ACID TRANSPORTER 4"/>
    <property type="match status" value="1"/>
</dbReference>
<comment type="subcellular location">
    <subcellularLocation>
        <location evidence="1">Endomembrane system</location>
        <topology evidence="1">Multi-pass membrane protein</topology>
    </subcellularLocation>
</comment>
<dbReference type="Pfam" id="PF07690">
    <property type="entry name" value="MFS_1"/>
    <property type="match status" value="1"/>
</dbReference>
<sequence length="287" mass="31289">MLIAGCAIAGIGGGGLNSLCYVTIGDFVPTSKTPIYYAIFEIVWIIAAVAGPLLGGVFADKTGFEWGFYINPCIQRVAITLVILFMRLPRPHGSVVEKLKQIDFIGTFTVVSGVILIQLALIWSGQEYPWKSAAVIISLVLGVILLFAFAVVEWKLAVEPIMPMRLFKSLNARLVVNSQISFGIMIIGIPIVYGVGIGLTKMSPRLDSLVAKHPDQSAMIRDMLQNQGVIWKADVPVGVRNSLIEAYVKSLHTMYFVFIAFAGLCFVLSLLLKNVPLRKSINDSNDG</sequence>
<name>A0ABQ8PGP8_9FUNG</name>
<gene>
    <name evidence="7" type="ORF">EDC05_005736</name>
</gene>
<evidence type="ECO:0000256" key="4">
    <source>
        <dbReference type="ARBA" id="ARBA00022989"/>
    </source>
</evidence>
<keyword evidence="4 6" id="KW-1133">Transmembrane helix</keyword>
<dbReference type="SUPFAM" id="SSF103473">
    <property type="entry name" value="MFS general substrate transporter"/>
    <property type="match status" value="1"/>
</dbReference>
<reference evidence="7" key="1">
    <citation type="submission" date="2022-07" db="EMBL/GenBank/DDBJ databases">
        <title>Phylogenomic reconstructions and comparative analyses of Kickxellomycotina fungi.</title>
        <authorList>
            <person name="Reynolds N.K."/>
            <person name="Stajich J.E."/>
            <person name="Barry K."/>
            <person name="Grigoriev I.V."/>
            <person name="Crous P."/>
            <person name="Smith M.E."/>
        </authorList>
    </citation>
    <scope>NUCLEOTIDE SEQUENCE</scope>
    <source>
        <strain evidence="7">BCRC 34882</strain>
    </source>
</reference>
<evidence type="ECO:0000256" key="6">
    <source>
        <dbReference type="SAM" id="Phobius"/>
    </source>
</evidence>
<feature type="transmembrane region" description="Helical" evidence="6">
    <location>
        <begin position="174"/>
        <end position="199"/>
    </location>
</feature>
<dbReference type="InterPro" id="IPR011701">
    <property type="entry name" value="MFS"/>
</dbReference>
<evidence type="ECO:0000256" key="2">
    <source>
        <dbReference type="ARBA" id="ARBA00022448"/>
    </source>
</evidence>
<organism evidence="7 8">
    <name type="scientific">Coemansia umbellata</name>
    <dbReference type="NCBI Taxonomy" id="1424467"/>
    <lineage>
        <taxon>Eukaryota</taxon>
        <taxon>Fungi</taxon>
        <taxon>Fungi incertae sedis</taxon>
        <taxon>Zoopagomycota</taxon>
        <taxon>Kickxellomycotina</taxon>
        <taxon>Kickxellomycetes</taxon>
        <taxon>Kickxellales</taxon>
        <taxon>Kickxellaceae</taxon>
        <taxon>Coemansia</taxon>
    </lineage>
</organism>
<feature type="transmembrane region" description="Helical" evidence="6">
    <location>
        <begin position="253"/>
        <end position="272"/>
    </location>
</feature>
<feature type="transmembrane region" description="Helical" evidence="6">
    <location>
        <begin position="132"/>
        <end position="154"/>
    </location>
</feature>
<dbReference type="InterPro" id="IPR036259">
    <property type="entry name" value="MFS_trans_sf"/>
</dbReference>
<dbReference type="Gene3D" id="1.20.1250.20">
    <property type="entry name" value="MFS general substrate transporter like domains"/>
    <property type="match status" value="1"/>
</dbReference>
<feature type="transmembrane region" description="Helical" evidence="6">
    <location>
        <begin position="105"/>
        <end position="126"/>
    </location>
</feature>
<keyword evidence="2" id="KW-0813">Transport</keyword>
<keyword evidence="5 6" id="KW-0472">Membrane</keyword>
<proteinExistence type="predicted"/>
<dbReference type="Proteomes" id="UP001151295">
    <property type="component" value="Unassembled WGS sequence"/>
</dbReference>
<evidence type="ECO:0008006" key="9">
    <source>
        <dbReference type="Google" id="ProtNLM"/>
    </source>
</evidence>
<dbReference type="PANTHER" id="PTHR23501">
    <property type="entry name" value="MAJOR FACILITATOR SUPERFAMILY"/>
    <property type="match status" value="1"/>
</dbReference>
<feature type="transmembrane region" description="Helical" evidence="6">
    <location>
        <begin position="66"/>
        <end position="85"/>
    </location>
</feature>
<evidence type="ECO:0000313" key="8">
    <source>
        <dbReference type="Proteomes" id="UP001151295"/>
    </source>
</evidence>
<keyword evidence="3 6" id="KW-0812">Transmembrane</keyword>
<evidence type="ECO:0000256" key="1">
    <source>
        <dbReference type="ARBA" id="ARBA00004127"/>
    </source>
</evidence>
<evidence type="ECO:0000256" key="5">
    <source>
        <dbReference type="ARBA" id="ARBA00023136"/>
    </source>
</evidence>
<comment type="caution">
    <text evidence="7">The sequence shown here is derived from an EMBL/GenBank/DDBJ whole genome shotgun (WGS) entry which is preliminary data.</text>
</comment>
<evidence type="ECO:0000256" key="3">
    <source>
        <dbReference type="ARBA" id="ARBA00022692"/>
    </source>
</evidence>
<dbReference type="EMBL" id="JANBQD010000122">
    <property type="protein sequence ID" value="KAJ1987594.1"/>
    <property type="molecule type" value="Genomic_DNA"/>
</dbReference>
<feature type="transmembrane region" description="Helical" evidence="6">
    <location>
        <begin position="35"/>
        <end position="54"/>
    </location>
</feature>
<protein>
    <recommendedName>
        <fullName evidence="9">MFS general substrate transporter</fullName>
    </recommendedName>
</protein>
<keyword evidence="8" id="KW-1185">Reference proteome</keyword>